<protein>
    <recommendedName>
        <fullName evidence="1">YchJ-like middle NTF2-like domain-containing protein</fullName>
    </recommendedName>
</protein>
<dbReference type="PANTHER" id="PTHR33747:SF1">
    <property type="entry name" value="ADENYLATE CYCLASE-ASSOCIATED CAP C-TERMINAL DOMAIN-CONTAINING PROTEIN"/>
    <property type="match status" value="1"/>
</dbReference>
<dbReference type="Pfam" id="PF17775">
    <property type="entry name" value="YchJ_M-like"/>
    <property type="match status" value="1"/>
</dbReference>
<dbReference type="InterPro" id="IPR048469">
    <property type="entry name" value="YchJ-like_M"/>
</dbReference>
<proteinExistence type="predicted"/>
<gene>
    <name evidence="2" type="ORF">COCSUDRAFT_36835</name>
</gene>
<dbReference type="EMBL" id="AGSI01000009">
    <property type="protein sequence ID" value="EIE22745.1"/>
    <property type="molecule type" value="Genomic_DNA"/>
</dbReference>
<dbReference type="eggNOG" id="ENOG502S4BV">
    <property type="taxonomic scope" value="Eukaryota"/>
</dbReference>
<dbReference type="RefSeq" id="XP_005647289.1">
    <property type="nucleotide sequence ID" value="XM_005647232.1"/>
</dbReference>
<dbReference type="SUPFAM" id="SSF54427">
    <property type="entry name" value="NTF2-like"/>
    <property type="match status" value="1"/>
</dbReference>
<dbReference type="Gene3D" id="3.10.450.50">
    <property type="match status" value="1"/>
</dbReference>
<dbReference type="KEGG" id="csl:COCSUDRAFT_36835"/>
<dbReference type="OrthoDB" id="539593at2759"/>
<dbReference type="AlphaFoldDB" id="I0YWH6"/>
<accession>I0YWH6</accession>
<dbReference type="GeneID" id="17040732"/>
<comment type="caution">
    <text evidence="2">The sequence shown here is derived from an EMBL/GenBank/DDBJ whole genome shotgun (WGS) entry which is preliminary data.</text>
</comment>
<evidence type="ECO:0000259" key="1">
    <source>
        <dbReference type="Pfam" id="PF17775"/>
    </source>
</evidence>
<dbReference type="InterPro" id="IPR032710">
    <property type="entry name" value="NTF2-like_dom_sf"/>
</dbReference>
<organism evidence="2 3">
    <name type="scientific">Coccomyxa subellipsoidea (strain C-169)</name>
    <name type="common">Green microalga</name>
    <dbReference type="NCBI Taxonomy" id="574566"/>
    <lineage>
        <taxon>Eukaryota</taxon>
        <taxon>Viridiplantae</taxon>
        <taxon>Chlorophyta</taxon>
        <taxon>core chlorophytes</taxon>
        <taxon>Trebouxiophyceae</taxon>
        <taxon>Trebouxiophyceae incertae sedis</taxon>
        <taxon>Coccomyxaceae</taxon>
        <taxon>Coccomyxa</taxon>
        <taxon>Coccomyxa subellipsoidea</taxon>
    </lineage>
</organism>
<feature type="domain" description="YchJ-like middle NTF2-like" evidence="1">
    <location>
        <begin position="84"/>
        <end position="204"/>
    </location>
</feature>
<reference evidence="2 3" key="1">
    <citation type="journal article" date="2012" name="Genome Biol.">
        <title>The genome of the polar eukaryotic microalga coccomyxa subellipsoidea reveals traits of cold adaptation.</title>
        <authorList>
            <person name="Blanc G."/>
            <person name="Agarkova I."/>
            <person name="Grimwood J."/>
            <person name="Kuo A."/>
            <person name="Brueggeman A."/>
            <person name="Dunigan D."/>
            <person name="Gurnon J."/>
            <person name="Ladunga I."/>
            <person name="Lindquist E."/>
            <person name="Lucas S."/>
            <person name="Pangilinan J."/>
            <person name="Proschold T."/>
            <person name="Salamov A."/>
            <person name="Schmutz J."/>
            <person name="Weeks D."/>
            <person name="Yamada T."/>
            <person name="Claverie J.M."/>
            <person name="Grigoriev I."/>
            <person name="Van Etten J."/>
            <person name="Lomsadze A."/>
            <person name="Borodovsky M."/>
        </authorList>
    </citation>
    <scope>NUCLEOTIDE SEQUENCE [LARGE SCALE GENOMIC DNA]</scope>
    <source>
        <strain evidence="2 3">C-169</strain>
    </source>
</reference>
<dbReference type="Proteomes" id="UP000007264">
    <property type="component" value="Unassembled WGS sequence"/>
</dbReference>
<evidence type="ECO:0000313" key="2">
    <source>
        <dbReference type="EMBL" id="EIE22745.1"/>
    </source>
</evidence>
<dbReference type="PANTHER" id="PTHR33747">
    <property type="entry name" value="UPF0225 PROTEIN SCO1677"/>
    <property type="match status" value="1"/>
</dbReference>
<keyword evidence="3" id="KW-1185">Reference proteome</keyword>
<sequence length="213" mass="23858">MFSTLHSGHKTAPRLHKVRLTLLRTAAAFKGFGVKTKPAPQQKKGQKTEQVPIWERDRSMCPCSSGKSYMECCQPYHEGGAVPTPEALMRARFSAYVKEDADFLVATVHAENPKREGSRTPDGELSSTMIEDIHATFRTVAWQRLKILDSKDGSDGEGIVQFSAYFKVVNQKGQRQKGNVLQCLHETSTFRRDSTDGAWKYLGGETNVTFESR</sequence>
<evidence type="ECO:0000313" key="3">
    <source>
        <dbReference type="Proteomes" id="UP000007264"/>
    </source>
</evidence>
<name>I0YWH6_COCSC</name>